<evidence type="ECO:0000313" key="3">
    <source>
        <dbReference type="Proteomes" id="UP000614216"/>
    </source>
</evidence>
<dbReference type="AlphaFoldDB" id="A0A937KFY6"/>
<keyword evidence="3" id="KW-1185">Reference proteome</keyword>
<gene>
    <name evidence="2" type="ORF">JMN32_21010</name>
</gene>
<keyword evidence="1" id="KW-0732">Signal</keyword>
<reference evidence="2" key="1">
    <citation type="submission" date="2021-01" db="EMBL/GenBank/DDBJ databases">
        <title>Fulvivirga kasyanovii gen. nov., sp nov., a novel member of the phylum Bacteroidetes isolated from seawater in a mussel farm.</title>
        <authorList>
            <person name="Zhao L.-H."/>
            <person name="Wang Z.-J."/>
        </authorList>
    </citation>
    <scope>NUCLEOTIDE SEQUENCE</scope>
    <source>
        <strain evidence="2">29W222</strain>
    </source>
</reference>
<organism evidence="2 3">
    <name type="scientific">Fulvivirga marina</name>
    <dbReference type="NCBI Taxonomy" id="2494733"/>
    <lineage>
        <taxon>Bacteria</taxon>
        <taxon>Pseudomonadati</taxon>
        <taxon>Bacteroidota</taxon>
        <taxon>Cytophagia</taxon>
        <taxon>Cytophagales</taxon>
        <taxon>Fulvivirgaceae</taxon>
        <taxon>Fulvivirga</taxon>
    </lineage>
</organism>
<sequence>MKRVLVCILLLLVLVSYNAQNGGEVISNKCLEISVPQDWQVDVFDESSEEFELVISEKSKQIEKIARMEFYRIEANKNEAMEVAFNRFVSLDFALDTLLEKSSIVAGNLGSGFYYTGEVFFQTNRIQKVFYFSYGKYIVIIHCEYVREDSSEQEEIFEDIISSLVIKC</sequence>
<accession>A0A937KFY6</accession>
<protein>
    <recommendedName>
        <fullName evidence="4">PsbP C-terminal domain-containing protein</fullName>
    </recommendedName>
</protein>
<name>A0A937KFY6_9BACT</name>
<dbReference type="RefSeq" id="WP_202858344.1">
    <property type="nucleotide sequence ID" value="NZ_JAEUGD010000065.1"/>
</dbReference>
<dbReference type="Proteomes" id="UP000614216">
    <property type="component" value="Unassembled WGS sequence"/>
</dbReference>
<feature type="signal peptide" evidence="1">
    <location>
        <begin position="1"/>
        <end position="19"/>
    </location>
</feature>
<feature type="chain" id="PRO_5037988488" description="PsbP C-terminal domain-containing protein" evidence="1">
    <location>
        <begin position="20"/>
        <end position="168"/>
    </location>
</feature>
<evidence type="ECO:0008006" key="4">
    <source>
        <dbReference type="Google" id="ProtNLM"/>
    </source>
</evidence>
<evidence type="ECO:0000313" key="2">
    <source>
        <dbReference type="EMBL" id="MBL6448805.1"/>
    </source>
</evidence>
<comment type="caution">
    <text evidence="2">The sequence shown here is derived from an EMBL/GenBank/DDBJ whole genome shotgun (WGS) entry which is preliminary data.</text>
</comment>
<evidence type="ECO:0000256" key="1">
    <source>
        <dbReference type="SAM" id="SignalP"/>
    </source>
</evidence>
<proteinExistence type="predicted"/>
<dbReference type="EMBL" id="JAEUGD010000065">
    <property type="protein sequence ID" value="MBL6448805.1"/>
    <property type="molecule type" value="Genomic_DNA"/>
</dbReference>